<dbReference type="EMBL" id="CAJVPV010013341">
    <property type="protein sequence ID" value="CAG8676949.1"/>
    <property type="molecule type" value="Genomic_DNA"/>
</dbReference>
<accession>A0A9N9EFX3</accession>
<proteinExistence type="predicted"/>
<protein>
    <submittedName>
        <fullName evidence="1">4085_t:CDS:1</fullName>
    </submittedName>
</protein>
<organism evidence="1 2">
    <name type="scientific">Acaulospora morrowiae</name>
    <dbReference type="NCBI Taxonomy" id="94023"/>
    <lineage>
        <taxon>Eukaryota</taxon>
        <taxon>Fungi</taxon>
        <taxon>Fungi incertae sedis</taxon>
        <taxon>Mucoromycota</taxon>
        <taxon>Glomeromycotina</taxon>
        <taxon>Glomeromycetes</taxon>
        <taxon>Diversisporales</taxon>
        <taxon>Acaulosporaceae</taxon>
        <taxon>Acaulospora</taxon>
    </lineage>
</organism>
<dbReference type="AlphaFoldDB" id="A0A9N9EFX3"/>
<evidence type="ECO:0000313" key="1">
    <source>
        <dbReference type="EMBL" id="CAG8676949.1"/>
    </source>
</evidence>
<evidence type="ECO:0000313" key="2">
    <source>
        <dbReference type="Proteomes" id="UP000789342"/>
    </source>
</evidence>
<gene>
    <name evidence="1" type="ORF">AMORRO_LOCUS11073</name>
</gene>
<reference evidence="1" key="1">
    <citation type="submission" date="2021-06" db="EMBL/GenBank/DDBJ databases">
        <authorList>
            <person name="Kallberg Y."/>
            <person name="Tangrot J."/>
            <person name="Rosling A."/>
        </authorList>
    </citation>
    <scope>NUCLEOTIDE SEQUENCE</scope>
    <source>
        <strain evidence="1">CL551</strain>
    </source>
</reference>
<feature type="non-terminal residue" evidence="1">
    <location>
        <position position="1"/>
    </location>
</feature>
<name>A0A9N9EFX3_9GLOM</name>
<sequence>MNNFKAEVKSEHLSNFYEIMYNVGSICPQLTLTGYLEVGWNFLIELNTVMFQSINCPSKKVFRIEADSGVSRIFQESKHVTSLQIYEQISSSIYNLLSFEVIENGFKTIYTIVYNSVPEFTIEINDDTSQFKNSWSVLPTVLEKWLSVTDEDHEDVYFNHGTNILNIKFTCGDDDNDFNIDVNKKDFIAYNIIEQVQFKVTRQDLSQMLPFVKSIDSSFD</sequence>
<keyword evidence="2" id="KW-1185">Reference proteome</keyword>
<dbReference type="Proteomes" id="UP000789342">
    <property type="component" value="Unassembled WGS sequence"/>
</dbReference>
<comment type="caution">
    <text evidence="1">The sequence shown here is derived from an EMBL/GenBank/DDBJ whole genome shotgun (WGS) entry which is preliminary data.</text>
</comment>